<comment type="caution">
    <text evidence="4">The sequence shown here is derived from an EMBL/GenBank/DDBJ whole genome shotgun (WGS) entry which is preliminary data.</text>
</comment>
<feature type="transmembrane region" description="Helical" evidence="2">
    <location>
        <begin position="38"/>
        <end position="60"/>
    </location>
</feature>
<dbReference type="Pfam" id="PF00211">
    <property type="entry name" value="Guanylate_cyc"/>
    <property type="match status" value="1"/>
</dbReference>
<dbReference type="PANTHER" id="PTHR43081">
    <property type="entry name" value="ADENYLATE CYCLASE, TERMINAL-DIFFERENTIATION SPECIFIC-RELATED"/>
    <property type="match status" value="1"/>
</dbReference>
<feature type="transmembrane region" description="Helical" evidence="2">
    <location>
        <begin position="94"/>
        <end position="114"/>
    </location>
</feature>
<dbReference type="Proteomes" id="UP000380867">
    <property type="component" value="Unassembled WGS sequence"/>
</dbReference>
<dbReference type="SUPFAM" id="SSF55073">
    <property type="entry name" value="Nucleotide cyclase"/>
    <property type="match status" value="1"/>
</dbReference>
<comment type="similarity">
    <text evidence="1">Belongs to the adenylyl cyclase class-3 family.</text>
</comment>
<evidence type="ECO:0000313" key="4">
    <source>
        <dbReference type="EMBL" id="KAA1400308.1"/>
    </source>
</evidence>
<dbReference type="InterPro" id="IPR029787">
    <property type="entry name" value="Nucleotide_cyclase"/>
</dbReference>
<evidence type="ECO:0000256" key="1">
    <source>
        <dbReference type="ARBA" id="ARBA00005381"/>
    </source>
</evidence>
<dbReference type="OrthoDB" id="5476461at2"/>
<reference evidence="4" key="1">
    <citation type="submission" date="2019-09" db="EMBL/GenBank/DDBJ databases">
        <authorList>
            <person name="Li J."/>
        </authorList>
    </citation>
    <scope>NUCLEOTIDE SEQUENCE [LARGE SCALE GENOMIC DNA]</scope>
    <source>
        <strain evidence="4">JCM 14732</strain>
    </source>
</reference>
<dbReference type="Gene3D" id="3.30.70.1230">
    <property type="entry name" value="Nucleotide cyclase"/>
    <property type="match status" value="1"/>
</dbReference>
<dbReference type="RefSeq" id="WP_149688401.1">
    <property type="nucleotide sequence ID" value="NZ_SDPQ02000001.1"/>
</dbReference>
<dbReference type="PANTHER" id="PTHR43081:SF1">
    <property type="entry name" value="ADENYLATE CYCLASE, TERMINAL-DIFFERENTIATION SPECIFIC"/>
    <property type="match status" value="1"/>
</dbReference>
<keyword evidence="5" id="KW-1185">Reference proteome</keyword>
<organism evidence="4 5">
    <name type="scientific">Aeromicrobium ginsengisoli</name>
    <dbReference type="NCBI Taxonomy" id="363867"/>
    <lineage>
        <taxon>Bacteria</taxon>
        <taxon>Bacillati</taxon>
        <taxon>Actinomycetota</taxon>
        <taxon>Actinomycetes</taxon>
        <taxon>Propionibacteriales</taxon>
        <taxon>Nocardioidaceae</taxon>
        <taxon>Aeromicrobium</taxon>
    </lineage>
</organism>
<feature type="transmembrane region" description="Helical" evidence="2">
    <location>
        <begin position="153"/>
        <end position="170"/>
    </location>
</feature>
<dbReference type="InterPro" id="IPR001054">
    <property type="entry name" value="A/G_cyclase"/>
</dbReference>
<dbReference type="InterPro" id="IPR050697">
    <property type="entry name" value="Adenylyl/Guanylyl_Cyclase_3/4"/>
</dbReference>
<evidence type="ECO:0000259" key="3">
    <source>
        <dbReference type="PROSITE" id="PS50125"/>
    </source>
</evidence>
<evidence type="ECO:0000313" key="5">
    <source>
        <dbReference type="Proteomes" id="UP000380867"/>
    </source>
</evidence>
<dbReference type="PROSITE" id="PS50125">
    <property type="entry name" value="GUANYLATE_CYCLASE_2"/>
    <property type="match status" value="1"/>
</dbReference>
<feature type="domain" description="Guanylate cyclase" evidence="3">
    <location>
        <begin position="260"/>
        <end position="395"/>
    </location>
</feature>
<feature type="transmembrane region" description="Helical" evidence="2">
    <location>
        <begin position="126"/>
        <end position="146"/>
    </location>
</feature>
<evidence type="ECO:0000256" key="2">
    <source>
        <dbReference type="SAM" id="Phobius"/>
    </source>
</evidence>
<accession>A0A5M4FK27</accession>
<proteinExistence type="inferred from homology"/>
<dbReference type="GO" id="GO:0009190">
    <property type="term" value="P:cyclic nucleotide biosynthetic process"/>
    <property type="evidence" value="ECO:0007669"/>
    <property type="project" value="InterPro"/>
</dbReference>
<dbReference type="GO" id="GO:0004016">
    <property type="term" value="F:adenylate cyclase activity"/>
    <property type="evidence" value="ECO:0007669"/>
    <property type="project" value="UniProtKB-ARBA"/>
</dbReference>
<keyword evidence="2" id="KW-0472">Membrane</keyword>
<name>A0A5M4FK27_9ACTN</name>
<feature type="transmembrane region" description="Helical" evidence="2">
    <location>
        <begin position="190"/>
        <end position="206"/>
    </location>
</feature>
<gene>
    <name evidence="4" type="ORF">ESP70_006165</name>
</gene>
<dbReference type="CDD" id="cd07302">
    <property type="entry name" value="CHD"/>
    <property type="match status" value="1"/>
</dbReference>
<feature type="transmembrane region" description="Helical" evidence="2">
    <location>
        <begin position="66"/>
        <end position="87"/>
    </location>
</feature>
<dbReference type="SMART" id="SM00044">
    <property type="entry name" value="CYCc"/>
    <property type="match status" value="1"/>
</dbReference>
<keyword evidence="2" id="KW-0812">Transmembrane</keyword>
<dbReference type="EMBL" id="SDPQ02000001">
    <property type="protein sequence ID" value="KAA1400308.1"/>
    <property type="molecule type" value="Genomic_DNA"/>
</dbReference>
<sequence>MTRTRDPAHALRLAGLRFENRDTERAYRRWRIDTVTPFVRVGYIGSTPSWILLLVAMIVLDPDAAHRAAGWVVGWIFLLLVLTALTAPPELRRTVMPLAAAANCLAGFLVVWLTSEVALTGEVIQTRAGVMIAGLLVVMFFGFGIFRIPPGMAMAAVTPYALFGSYQLLQSYNRDELNGVESASLAAAEWIAYLGCLMVCVVIEVVERRAFCKDQIIDAQQQELRHSRETIRRYVPRAVFEHIINGDTVGIDVPTRRRVTVLFADLVGFTDLADRVEAEILTQVVNDYMTTMSQLVDEHGGLVNEFAGDGLMALFGAPDEMEVEEQAASAVRAAQAMQNGLPSLNGQWQRLGVTGPMRMRIGIDTGVLSVGSFGSEGRMTYTAIGLHTNIAARLQAHCEPGRILLSDYSWHLVKDRIFCEPVGEVQCKGVHYPVPVYSPSGAPGLGPTGV</sequence>
<protein>
    <submittedName>
        <fullName evidence="4">Adenylate/guanylate cyclase domain-containing protein</fullName>
    </submittedName>
</protein>
<keyword evidence="2" id="KW-1133">Transmembrane helix</keyword>
<dbReference type="GO" id="GO:0035556">
    <property type="term" value="P:intracellular signal transduction"/>
    <property type="evidence" value="ECO:0007669"/>
    <property type="project" value="InterPro"/>
</dbReference>
<dbReference type="AlphaFoldDB" id="A0A5M4FK27"/>